<dbReference type="Proteomes" id="UP000816034">
    <property type="component" value="Unassembled WGS sequence"/>
</dbReference>
<evidence type="ECO:0000256" key="3">
    <source>
        <dbReference type="ARBA" id="ARBA00023274"/>
    </source>
</evidence>
<accession>A0AA88KNS3</accession>
<dbReference type="HAMAP" id="MF_00499">
    <property type="entry name" value="Ribosomal_eL13"/>
    <property type="match status" value="1"/>
</dbReference>
<dbReference type="GO" id="GO:0003735">
    <property type="term" value="F:structural constituent of ribosome"/>
    <property type="evidence" value="ECO:0007669"/>
    <property type="project" value="InterPro"/>
</dbReference>
<reference evidence="4 5" key="1">
    <citation type="journal article" date="2018" name="BMC Genomics">
        <title>The genome of Naegleria lovaniensis, the basis for a comparative approach to unravel pathogenicity factors of the human pathogenic amoeba N. fowleri.</title>
        <authorList>
            <person name="Liechti N."/>
            <person name="Schurch N."/>
            <person name="Bruggmann R."/>
            <person name="Wittwer M."/>
        </authorList>
    </citation>
    <scope>NUCLEOTIDE SEQUENCE [LARGE SCALE GENOMIC DNA]</scope>
    <source>
        <strain evidence="4 5">ATCC 30569</strain>
    </source>
</reference>
<comment type="caution">
    <text evidence="4">The sequence shown here is derived from an EMBL/GenBank/DDBJ whole genome shotgun (WGS) entry which is preliminary data.</text>
</comment>
<dbReference type="RefSeq" id="XP_044548605.1">
    <property type="nucleotide sequence ID" value="XM_044694582.1"/>
</dbReference>
<dbReference type="GeneID" id="68097348"/>
<proteinExistence type="inferred from homology"/>
<keyword evidence="3" id="KW-0687">Ribonucleoprotein</keyword>
<name>A0AA88KNS3_NAELO</name>
<dbReference type="Pfam" id="PF01294">
    <property type="entry name" value="Ribosomal_L13e"/>
    <property type="match status" value="1"/>
</dbReference>
<evidence type="ECO:0000256" key="1">
    <source>
        <dbReference type="ARBA" id="ARBA00005640"/>
    </source>
</evidence>
<dbReference type="PANTHER" id="PTHR11722">
    <property type="entry name" value="60S RIBOSOMAL PROTEIN L13"/>
    <property type="match status" value="1"/>
</dbReference>
<evidence type="ECO:0000256" key="2">
    <source>
        <dbReference type="ARBA" id="ARBA00022980"/>
    </source>
</evidence>
<dbReference type="GO" id="GO:0003723">
    <property type="term" value="F:RNA binding"/>
    <property type="evidence" value="ECO:0007669"/>
    <property type="project" value="TreeGrafter"/>
</dbReference>
<dbReference type="AlphaFoldDB" id="A0AA88KNS3"/>
<comment type="similarity">
    <text evidence="1">Belongs to the eukaryotic ribosomal protein eL13 family.</text>
</comment>
<dbReference type="PANTHER" id="PTHR11722:SF0">
    <property type="entry name" value="LARGE RIBOSOMAL SUBUNIT PROTEIN EL13"/>
    <property type="match status" value="1"/>
</dbReference>
<dbReference type="EMBL" id="PYSW02000022">
    <property type="protein sequence ID" value="KAG2382926.1"/>
    <property type="molecule type" value="Genomic_DNA"/>
</dbReference>
<dbReference type="InterPro" id="IPR001380">
    <property type="entry name" value="Ribosomal_eL13"/>
</dbReference>
<dbReference type="GO" id="GO:0022625">
    <property type="term" value="C:cytosolic large ribosomal subunit"/>
    <property type="evidence" value="ECO:0007669"/>
    <property type="project" value="TreeGrafter"/>
</dbReference>
<dbReference type="GO" id="GO:0006412">
    <property type="term" value="P:translation"/>
    <property type="evidence" value="ECO:0007669"/>
    <property type="project" value="InterPro"/>
</dbReference>
<keyword evidence="5" id="KW-1185">Reference proteome</keyword>
<evidence type="ECO:0000313" key="4">
    <source>
        <dbReference type="EMBL" id="KAG2382926.1"/>
    </source>
</evidence>
<gene>
    <name evidence="4" type="ORF">C9374_004893</name>
</gene>
<keyword evidence="2" id="KW-0689">Ribosomal protein</keyword>
<sequence length="246" mass="28291">MSQEFNQAAETIELTGFLKKFVEKKYVKRNTMVSHNNAVPQSKWKKQWTNRTKLFFDQPAKAKKRQELRIKKAKNVFPRPTELLRPVVRLSGRRYNRRVSLGRGFSVEELKQAGIPLQFAKTVGIAIDTRRRDLSEERLQSNVQRLQEYKQRIVLFPRQKGTLKKGPIADSQVTKVESQVKGTVLPIKKVVAAVETREITKQDKESSAVRAIVKARKSIKQYSYLQKKKNKVATQAPQGTVATDDQ</sequence>
<protein>
    <recommendedName>
        <fullName evidence="6">60S ribosomal protein L13</fullName>
    </recommendedName>
</protein>
<organism evidence="4 5">
    <name type="scientific">Naegleria lovaniensis</name>
    <name type="common">Amoeba</name>
    <dbReference type="NCBI Taxonomy" id="51637"/>
    <lineage>
        <taxon>Eukaryota</taxon>
        <taxon>Discoba</taxon>
        <taxon>Heterolobosea</taxon>
        <taxon>Tetramitia</taxon>
        <taxon>Eutetramitia</taxon>
        <taxon>Vahlkampfiidae</taxon>
        <taxon>Naegleria</taxon>
    </lineage>
</organism>
<evidence type="ECO:0000313" key="5">
    <source>
        <dbReference type="Proteomes" id="UP000816034"/>
    </source>
</evidence>
<evidence type="ECO:0008006" key="6">
    <source>
        <dbReference type="Google" id="ProtNLM"/>
    </source>
</evidence>